<dbReference type="InterPro" id="IPR003961">
    <property type="entry name" value="FN3_dom"/>
</dbReference>
<feature type="domain" description="SLH" evidence="3">
    <location>
        <begin position="670"/>
        <end position="729"/>
    </location>
</feature>
<feature type="domain" description="SLH" evidence="3">
    <location>
        <begin position="603"/>
        <end position="662"/>
    </location>
</feature>
<dbReference type="PANTHER" id="PTHR43308:SF5">
    <property type="entry name" value="S-LAYER PROTEIN _ PEPTIDOGLYCAN ENDO-BETA-N-ACETYLGLUCOSAMINIDASE"/>
    <property type="match status" value="1"/>
</dbReference>
<dbReference type="Gene3D" id="2.60.40.10">
    <property type="entry name" value="Immunoglobulins"/>
    <property type="match status" value="1"/>
</dbReference>
<feature type="domain" description="Fibronectin type-III" evidence="2">
    <location>
        <begin position="195"/>
        <end position="286"/>
    </location>
</feature>
<dbReference type="Proteomes" id="UP000639396">
    <property type="component" value="Unassembled WGS sequence"/>
</dbReference>
<proteinExistence type="predicted"/>
<gene>
    <name evidence="4" type="ORF">IDH45_32030</name>
</gene>
<dbReference type="InterPro" id="IPR013783">
    <property type="entry name" value="Ig-like_fold"/>
</dbReference>
<evidence type="ECO:0000256" key="1">
    <source>
        <dbReference type="SAM" id="MobiDB-lite"/>
    </source>
</evidence>
<dbReference type="Gene3D" id="2.60.40.2700">
    <property type="match status" value="1"/>
</dbReference>
<protein>
    <submittedName>
        <fullName evidence="4">S-layer homology domain-containing protein</fullName>
    </submittedName>
</protein>
<name>A0A927CEI5_9BACL</name>
<sequence>MNIMAAVSDGGTLSYQWYSNTTNSTSGGTAIDGATSASYSAPTNGAGTTYYYAVVTNTNNSVTGSKTAAATSSVAVVTVNGTSIYSIAPIANQTAVPLVEGYASGSPETLSIEITNTGTGHLTHLTAALNGANANDFVITQPNPTLNSGAPATSFTVKAKDGLTAGTYTATVTVSADQMTDVTFTVTQVVSLPNTTHPLYLTASGGDRQIALHWNTVSGATYYNLFMSTVSNPVSYTSIATVSGSTYNVHNLTNGTTYYFIAKAGNLGGWIAESNQAYATPATAPELPSDDTGNSGVQTPSVPVTPPTTDNTKANVDVLVNGKLEKAGTASTTRRNDQTVTTITIDPKNLNDRLAQEGQRAVVTIPVNAKSDVIVGELNGQMIKNMENKQAVLEIKTDRATYTLPAQQINMDFISNQLGNSIDLQDIQIQIEIGSPAAELVRIVENAADQGSFTWVVPPIDFTVKAVHKGVTIAASKFNAYVERTITIPDDVDPTKITTGVVIEPDGTVRHVPTKIVVRDGNYYAIVNSLTNSLYSVVWNKVEFQDVRNHWAKHAVNDMASRMVISGISKDEFSPDRDITRAEFAAIIVRGLGLKPETQESPFEDVQTTDWYSGVIHTAYEYKLIDGFEDKTFRPNDKITREQAMVILAKAMTITDLKAKLPASAAERTILAYQDASDASAWALGSIADIIQAGIVSGRNGAELAPKAYITRAEVATILQRLLQQSDLI</sequence>
<keyword evidence="5" id="KW-1185">Reference proteome</keyword>
<dbReference type="PANTHER" id="PTHR43308">
    <property type="entry name" value="OUTER MEMBRANE PROTEIN ALPHA-RELATED"/>
    <property type="match status" value="1"/>
</dbReference>
<dbReference type="SUPFAM" id="SSF49265">
    <property type="entry name" value="Fibronectin type III"/>
    <property type="match status" value="1"/>
</dbReference>
<reference evidence="4" key="1">
    <citation type="submission" date="2020-09" db="EMBL/GenBank/DDBJ databases">
        <title>A novel bacterium of genus Paenibacillus, isolated from South China Sea.</title>
        <authorList>
            <person name="Huang H."/>
            <person name="Mo K."/>
            <person name="Hu Y."/>
        </authorList>
    </citation>
    <scope>NUCLEOTIDE SEQUENCE</scope>
    <source>
        <strain evidence="4">IB182363</strain>
    </source>
</reference>
<dbReference type="InterPro" id="IPR036116">
    <property type="entry name" value="FN3_sf"/>
</dbReference>
<dbReference type="InterPro" id="IPR001119">
    <property type="entry name" value="SLH_dom"/>
</dbReference>
<evidence type="ECO:0000313" key="4">
    <source>
        <dbReference type="EMBL" id="MBD2866608.1"/>
    </source>
</evidence>
<feature type="region of interest" description="Disordered" evidence="1">
    <location>
        <begin position="282"/>
        <end position="313"/>
    </location>
</feature>
<dbReference type="InterPro" id="IPR051465">
    <property type="entry name" value="Cell_Envelope_Struct_Comp"/>
</dbReference>
<accession>A0A927CEI5</accession>
<evidence type="ECO:0000313" key="5">
    <source>
        <dbReference type="Proteomes" id="UP000639396"/>
    </source>
</evidence>
<comment type="caution">
    <text evidence="4">The sequence shown here is derived from an EMBL/GenBank/DDBJ whole genome shotgun (WGS) entry which is preliminary data.</text>
</comment>
<organism evidence="4 5">
    <name type="scientific">Paenibacillus oceani</name>
    <dbReference type="NCBI Taxonomy" id="2772510"/>
    <lineage>
        <taxon>Bacteria</taxon>
        <taxon>Bacillati</taxon>
        <taxon>Bacillota</taxon>
        <taxon>Bacilli</taxon>
        <taxon>Bacillales</taxon>
        <taxon>Paenibacillaceae</taxon>
        <taxon>Paenibacillus</taxon>
    </lineage>
</organism>
<evidence type="ECO:0000259" key="2">
    <source>
        <dbReference type="PROSITE" id="PS50853"/>
    </source>
</evidence>
<dbReference type="EMBL" id="JACXJA010000063">
    <property type="protein sequence ID" value="MBD2866608.1"/>
    <property type="molecule type" value="Genomic_DNA"/>
</dbReference>
<dbReference type="PROSITE" id="PS50853">
    <property type="entry name" value="FN3"/>
    <property type="match status" value="1"/>
</dbReference>
<dbReference type="Pfam" id="PF00395">
    <property type="entry name" value="SLH"/>
    <property type="match status" value="3"/>
</dbReference>
<feature type="domain" description="SLH" evidence="3">
    <location>
        <begin position="539"/>
        <end position="602"/>
    </location>
</feature>
<dbReference type="AlphaFoldDB" id="A0A927CEI5"/>
<evidence type="ECO:0000259" key="3">
    <source>
        <dbReference type="PROSITE" id="PS51272"/>
    </source>
</evidence>
<dbReference type="PROSITE" id="PS51272">
    <property type="entry name" value="SLH"/>
    <property type="match status" value="3"/>
</dbReference>